<dbReference type="InterPro" id="IPR036779">
    <property type="entry name" value="LysM_dom_sf"/>
</dbReference>
<dbReference type="CDD" id="cd00118">
    <property type="entry name" value="LysM"/>
    <property type="match status" value="3"/>
</dbReference>
<evidence type="ECO:0000313" key="10">
    <source>
        <dbReference type="Proteomes" id="UP000769780"/>
    </source>
</evidence>
<dbReference type="InterPro" id="IPR000064">
    <property type="entry name" value="NLP_P60_dom"/>
</dbReference>
<feature type="domain" description="LysM" evidence="7">
    <location>
        <begin position="123"/>
        <end position="166"/>
    </location>
</feature>
<evidence type="ECO:0000256" key="4">
    <source>
        <dbReference type="ARBA" id="ARBA00022737"/>
    </source>
</evidence>
<dbReference type="SMART" id="SM00257">
    <property type="entry name" value="LysM"/>
    <property type="match status" value="3"/>
</dbReference>
<dbReference type="PROSITE" id="PS51782">
    <property type="entry name" value="LYSM"/>
    <property type="match status" value="3"/>
</dbReference>
<comment type="caution">
    <text evidence="9">The sequence shown here is derived from an EMBL/GenBank/DDBJ whole genome shotgun (WGS) entry which is preliminary data.</text>
</comment>
<keyword evidence="3" id="KW-0732">Signal</keyword>
<name>A0ABS7K526_9BACI</name>
<dbReference type="InterPro" id="IPR038765">
    <property type="entry name" value="Papain-like_cys_pep_sf"/>
</dbReference>
<evidence type="ECO:0000313" key="9">
    <source>
        <dbReference type="EMBL" id="MBY0097304.1"/>
    </source>
</evidence>
<evidence type="ECO:0000256" key="6">
    <source>
        <dbReference type="ARBA" id="ARBA00022807"/>
    </source>
</evidence>
<organism evidence="9 10">
    <name type="scientific">Mesobacillus maritimus</name>
    <dbReference type="NCBI Taxonomy" id="1643336"/>
    <lineage>
        <taxon>Bacteria</taxon>
        <taxon>Bacillati</taxon>
        <taxon>Bacillota</taxon>
        <taxon>Bacilli</taxon>
        <taxon>Bacillales</taxon>
        <taxon>Bacillaceae</taxon>
        <taxon>Mesobacillus</taxon>
    </lineage>
</organism>
<evidence type="ECO:0000256" key="3">
    <source>
        <dbReference type="ARBA" id="ARBA00022729"/>
    </source>
</evidence>
<dbReference type="Gene3D" id="3.10.350.10">
    <property type="entry name" value="LysM domain"/>
    <property type="match status" value="3"/>
</dbReference>
<feature type="domain" description="LysM" evidence="7">
    <location>
        <begin position="64"/>
        <end position="107"/>
    </location>
</feature>
<evidence type="ECO:0000256" key="5">
    <source>
        <dbReference type="ARBA" id="ARBA00022801"/>
    </source>
</evidence>
<dbReference type="Pfam" id="PF00877">
    <property type="entry name" value="NLPC_P60"/>
    <property type="match status" value="1"/>
</dbReference>
<reference evidence="9 10" key="1">
    <citation type="submission" date="2020-07" db="EMBL/GenBank/DDBJ databases">
        <title>Fungal Genomes of the International Space Station.</title>
        <authorList>
            <person name="Seuylemezian A."/>
            <person name="Singh N.K."/>
            <person name="Wood J."/>
            <person name="Venkateswaran K."/>
        </authorList>
    </citation>
    <scope>NUCLEOTIDE SEQUENCE [LARGE SCALE GENOMIC DNA]</scope>
    <source>
        <strain evidence="9 10">PL-B2</strain>
    </source>
</reference>
<keyword evidence="6" id="KW-0788">Thiol protease</keyword>
<feature type="domain" description="LysM" evidence="7">
    <location>
        <begin position="14"/>
        <end position="57"/>
    </location>
</feature>
<proteinExistence type="inferred from homology"/>
<keyword evidence="2" id="KW-0645">Protease</keyword>
<dbReference type="SUPFAM" id="SSF54106">
    <property type="entry name" value="LysM domain"/>
    <property type="match status" value="3"/>
</dbReference>
<gene>
    <name evidence="9" type="ORF">H0185_10910</name>
</gene>
<dbReference type="PROSITE" id="PS51935">
    <property type="entry name" value="NLPC_P60"/>
    <property type="match status" value="1"/>
</dbReference>
<comment type="similarity">
    <text evidence="1">Belongs to the peptidase C40 family.</text>
</comment>
<evidence type="ECO:0000256" key="2">
    <source>
        <dbReference type="ARBA" id="ARBA00022670"/>
    </source>
</evidence>
<dbReference type="Gene3D" id="3.90.1720.10">
    <property type="entry name" value="endopeptidase domain like (from Nostoc punctiforme)"/>
    <property type="match status" value="1"/>
</dbReference>
<dbReference type="PANTHER" id="PTHR47053:SF1">
    <property type="entry name" value="MUREIN DD-ENDOPEPTIDASE MEPH-RELATED"/>
    <property type="match status" value="1"/>
</dbReference>
<evidence type="ECO:0000259" key="7">
    <source>
        <dbReference type="PROSITE" id="PS51782"/>
    </source>
</evidence>
<keyword evidence="10" id="KW-1185">Reference proteome</keyword>
<sequence length="299" mass="32349">MASPFFNKAEAADLSHTVQSGDTLWKISQQYKVSVVDIKSWNQLTSDTIKAGQTLIVSEAPQTTSYTVKAGDSLSLIAKIHNTTVNDIKHMNNLTSDLIKVGQVLQIPNQSSSVTPNITQQAKTYTVQPGDSLWRIATNNGLTVDQLKSFNGLKSDILSVGQVLNLTAGQTPTPEVKKSLNVDLLLSEAQKHIGVPYVWGGTTTKGFDCSGFLNYVYAKAGVSIPRTVETIWNAITKVSSPQAGDLVFFTTYKAGPSHAGIYMGNNKFIHAGSSTGVTITDMNNSYWKARYLGAKKVNL</sequence>
<dbReference type="EMBL" id="JACWFH010000012">
    <property type="protein sequence ID" value="MBY0097304.1"/>
    <property type="molecule type" value="Genomic_DNA"/>
</dbReference>
<keyword evidence="5" id="KW-0378">Hydrolase</keyword>
<keyword evidence="4" id="KW-0677">Repeat</keyword>
<dbReference type="Proteomes" id="UP000769780">
    <property type="component" value="Unassembled WGS sequence"/>
</dbReference>
<evidence type="ECO:0000259" key="8">
    <source>
        <dbReference type="PROSITE" id="PS51935"/>
    </source>
</evidence>
<feature type="domain" description="NlpC/P60" evidence="8">
    <location>
        <begin position="179"/>
        <end position="298"/>
    </location>
</feature>
<evidence type="ECO:0000256" key="1">
    <source>
        <dbReference type="ARBA" id="ARBA00007074"/>
    </source>
</evidence>
<dbReference type="InterPro" id="IPR018392">
    <property type="entry name" value="LysM"/>
</dbReference>
<dbReference type="PANTHER" id="PTHR47053">
    <property type="entry name" value="MUREIN DD-ENDOPEPTIDASE MEPH-RELATED"/>
    <property type="match status" value="1"/>
</dbReference>
<accession>A0ABS7K526</accession>
<dbReference type="InterPro" id="IPR051202">
    <property type="entry name" value="Peptidase_C40"/>
</dbReference>
<protein>
    <submittedName>
        <fullName evidence="9">LysM peptidoglycan-binding domain-containing protein</fullName>
    </submittedName>
</protein>
<dbReference type="SUPFAM" id="SSF54001">
    <property type="entry name" value="Cysteine proteinases"/>
    <property type="match status" value="1"/>
</dbReference>
<dbReference type="Pfam" id="PF01476">
    <property type="entry name" value="LysM"/>
    <property type="match status" value="3"/>
</dbReference>